<reference evidence="1" key="1">
    <citation type="journal article" date="2014" name="Front. Microbiol.">
        <title>High frequency of phylogenetically diverse reductive dehalogenase-homologous genes in deep subseafloor sedimentary metagenomes.</title>
        <authorList>
            <person name="Kawai M."/>
            <person name="Futagami T."/>
            <person name="Toyoda A."/>
            <person name="Takaki Y."/>
            <person name="Nishi S."/>
            <person name="Hori S."/>
            <person name="Arai W."/>
            <person name="Tsubouchi T."/>
            <person name="Morono Y."/>
            <person name="Uchiyama I."/>
            <person name="Ito T."/>
            <person name="Fujiyama A."/>
            <person name="Inagaki F."/>
            <person name="Takami H."/>
        </authorList>
    </citation>
    <scope>NUCLEOTIDE SEQUENCE</scope>
    <source>
        <strain evidence="1">Expedition CK06-06</strain>
    </source>
</reference>
<feature type="non-terminal residue" evidence="1">
    <location>
        <position position="81"/>
    </location>
</feature>
<accession>X1TI71</accession>
<evidence type="ECO:0000313" key="1">
    <source>
        <dbReference type="EMBL" id="GAI91051.1"/>
    </source>
</evidence>
<dbReference type="EMBL" id="BARW01015124">
    <property type="protein sequence ID" value="GAI91051.1"/>
    <property type="molecule type" value="Genomic_DNA"/>
</dbReference>
<sequence length="81" mass="9364">MIGELGAFFLDGRQIGGFLSWELDFGKQIKTIGLTTEKFSVKRIEYKDWSAVAQGYWLLEPHNPNKSYSIKFYTEFATYQG</sequence>
<dbReference type="AlphaFoldDB" id="X1TI71"/>
<gene>
    <name evidence="1" type="ORF">S12H4_26618</name>
</gene>
<name>X1TI71_9ZZZZ</name>
<organism evidence="1">
    <name type="scientific">marine sediment metagenome</name>
    <dbReference type="NCBI Taxonomy" id="412755"/>
    <lineage>
        <taxon>unclassified sequences</taxon>
        <taxon>metagenomes</taxon>
        <taxon>ecological metagenomes</taxon>
    </lineage>
</organism>
<proteinExistence type="predicted"/>
<comment type="caution">
    <text evidence="1">The sequence shown here is derived from an EMBL/GenBank/DDBJ whole genome shotgun (WGS) entry which is preliminary data.</text>
</comment>
<protein>
    <submittedName>
        <fullName evidence="1">Uncharacterized protein</fullName>
    </submittedName>
</protein>